<dbReference type="AlphaFoldDB" id="A0AAV4W5Y8"/>
<evidence type="ECO:0000313" key="3">
    <source>
        <dbReference type="Proteomes" id="UP001054945"/>
    </source>
</evidence>
<organism evidence="2 3">
    <name type="scientific">Caerostris extrusa</name>
    <name type="common">Bark spider</name>
    <name type="synonym">Caerostris bankana</name>
    <dbReference type="NCBI Taxonomy" id="172846"/>
    <lineage>
        <taxon>Eukaryota</taxon>
        <taxon>Metazoa</taxon>
        <taxon>Ecdysozoa</taxon>
        <taxon>Arthropoda</taxon>
        <taxon>Chelicerata</taxon>
        <taxon>Arachnida</taxon>
        <taxon>Araneae</taxon>
        <taxon>Araneomorphae</taxon>
        <taxon>Entelegynae</taxon>
        <taxon>Araneoidea</taxon>
        <taxon>Araneidae</taxon>
        <taxon>Caerostris</taxon>
    </lineage>
</organism>
<accession>A0AAV4W5Y8</accession>
<protein>
    <submittedName>
        <fullName evidence="2">Uncharacterized protein</fullName>
    </submittedName>
</protein>
<evidence type="ECO:0000256" key="1">
    <source>
        <dbReference type="SAM" id="MobiDB-lite"/>
    </source>
</evidence>
<keyword evidence="3" id="KW-1185">Reference proteome</keyword>
<dbReference type="Proteomes" id="UP001054945">
    <property type="component" value="Unassembled WGS sequence"/>
</dbReference>
<evidence type="ECO:0000313" key="2">
    <source>
        <dbReference type="EMBL" id="GIY76845.1"/>
    </source>
</evidence>
<name>A0AAV4W5Y8_CAEEX</name>
<proteinExistence type="predicted"/>
<feature type="region of interest" description="Disordered" evidence="1">
    <location>
        <begin position="1"/>
        <end position="25"/>
    </location>
</feature>
<sequence>MIWSNPSLDPEDSVAMETESGRILE</sequence>
<comment type="caution">
    <text evidence="2">The sequence shown here is derived from an EMBL/GenBank/DDBJ whole genome shotgun (WGS) entry which is preliminary data.</text>
</comment>
<reference evidence="2 3" key="1">
    <citation type="submission" date="2021-06" db="EMBL/GenBank/DDBJ databases">
        <title>Caerostris extrusa draft genome.</title>
        <authorList>
            <person name="Kono N."/>
            <person name="Arakawa K."/>
        </authorList>
    </citation>
    <scope>NUCLEOTIDE SEQUENCE [LARGE SCALE GENOMIC DNA]</scope>
</reference>
<dbReference type="EMBL" id="BPLR01015539">
    <property type="protein sequence ID" value="GIY76845.1"/>
    <property type="molecule type" value="Genomic_DNA"/>
</dbReference>
<feature type="non-terminal residue" evidence="2">
    <location>
        <position position="25"/>
    </location>
</feature>
<gene>
    <name evidence="2" type="ORF">CEXT_599781</name>
</gene>